<protein>
    <recommendedName>
        <fullName evidence="4">Lipoprotein</fullName>
    </recommendedName>
</protein>
<evidence type="ECO:0008006" key="4">
    <source>
        <dbReference type="Google" id="ProtNLM"/>
    </source>
</evidence>
<evidence type="ECO:0000256" key="1">
    <source>
        <dbReference type="SAM" id="MobiDB-lite"/>
    </source>
</evidence>
<keyword evidence="3" id="KW-1185">Reference proteome</keyword>
<dbReference type="Gene3D" id="2.50.20.20">
    <property type="match status" value="1"/>
</dbReference>
<sequence length="310" mass="31903">MKTQQKKARGKAQKKTGAKTRGKAQGKTQGKGQGKAPGAEKAGKAGQAWVVVLAVVTAALLAATARSGGGGDGTEGDRDAKAAASTPRATAPGALAAQARRNLLTAPSLHVTVTDRSEGAGRSAPSAMDLSLDREGDCSGAVTFGARGSASVLRRDDRVWLRMDAALWRARVPGAAGRALAERIDGRYVTGPASDPTLKDLASVCDLDALHAQLRADARDETITERGGARTLHGVRVVPLTGTSTDGSGTHVTLYVTASGTPRLIEHTRTGGRTDLTTRYADQGAPVRVTQPQASDTVEVSRLGKAKGQG</sequence>
<feature type="compositionally biased region" description="Basic residues" evidence="1">
    <location>
        <begin position="1"/>
        <end position="24"/>
    </location>
</feature>
<feature type="region of interest" description="Disordered" evidence="1">
    <location>
        <begin position="65"/>
        <end position="93"/>
    </location>
</feature>
<accession>A0A7H1B745</accession>
<evidence type="ECO:0000313" key="3">
    <source>
        <dbReference type="Proteomes" id="UP000516428"/>
    </source>
</evidence>
<evidence type="ECO:0000313" key="2">
    <source>
        <dbReference type="EMBL" id="QNS04550.1"/>
    </source>
</evidence>
<feature type="region of interest" description="Disordered" evidence="1">
    <location>
        <begin position="110"/>
        <end position="129"/>
    </location>
</feature>
<feature type="region of interest" description="Disordered" evidence="1">
    <location>
        <begin position="1"/>
        <end position="43"/>
    </location>
</feature>
<name>A0A7H1B745_9ACTN</name>
<dbReference type="RefSeq" id="WP_188337284.1">
    <property type="nucleotide sequence ID" value="NZ_CP061281.1"/>
</dbReference>
<dbReference type="AlphaFoldDB" id="A0A7H1B745"/>
<feature type="region of interest" description="Disordered" evidence="1">
    <location>
        <begin position="290"/>
        <end position="310"/>
    </location>
</feature>
<gene>
    <name evidence="2" type="ORF">IAG42_13610</name>
</gene>
<feature type="compositionally biased region" description="Low complexity" evidence="1">
    <location>
        <begin position="82"/>
        <end position="93"/>
    </location>
</feature>
<dbReference type="EMBL" id="CP061281">
    <property type="protein sequence ID" value="QNS04550.1"/>
    <property type="molecule type" value="Genomic_DNA"/>
</dbReference>
<reference evidence="2 3" key="1">
    <citation type="submission" date="2020-09" db="EMBL/GenBank/DDBJ databases">
        <title>A novel species.</title>
        <authorList>
            <person name="Gao J."/>
        </authorList>
    </citation>
    <scope>NUCLEOTIDE SEQUENCE [LARGE SCALE GENOMIC DNA]</scope>
    <source>
        <strain evidence="2 3">CRXT-Y-14</strain>
    </source>
</reference>
<organism evidence="2 3">
    <name type="scientific">Streptomyces xanthii</name>
    <dbReference type="NCBI Taxonomy" id="2768069"/>
    <lineage>
        <taxon>Bacteria</taxon>
        <taxon>Bacillati</taxon>
        <taxon>Actinomycetota</taxon>
        <taxon>Actinomycetes</taxon>
        <taxon>Kitasatosporales</taxon>
        <taxon>Streptomycetaceae</taxon>
        <taxon>Streptomyces</taxon>
    </lineage>
</organism>
<dbReference type="Proteomes" id="UP000516428">
    <property type="component" value="Chromosome"/>
</dbReference>
<dbReference type="KEGG" id="sxn:IAG42_13610"/>
<proteinExistence type="predicted"/>